<evidence type="ECO:0000256" key="4">
    <source>
        <dbReference type="ARBA" id="ARBA00023136"/>
    </source>
</evidence>
<evidence type="ECO:0000256" key="2">
    <source>
        <dbReference type="ARBA" id="ARBA00022692"/>
    </source>
</evidence>
<dbReference type="GO" id="GO:0016020">
    <property type="term" value="C:membrane"/>
    <property type="evidence" value="ECO:0007669"/>
    <property type="project" value="UniProtKB-SubCell"/>
</dbReference>
<gene>
    <name evidence="6" type="ORF">EGT67_07940</name>
</gene>
<accession>A0A438BGH5</accession>
<organism evidence="6 7">
    <name type="scientific">Prescottella agglutinans</name>
    <dbReference type="NCBI Taxonomy" id="1644129"/>
    <lineage>
        <taxon>Bacteria</taxon>
        <taxon>Bacillati</taxon>
        <taxon>Actinomycetota</taxon>
        <taxon>Actinomycetes</taxon>
        <taxon>Mycobacteriales</taxon>
        <taxon>Nocardiaceae</taxon>
        <taxon>Prescottella</taxon>
    </lineage>
</organism>
<keyword evidence="2 5" id="KW-0812">Transmembrane</keyword>
<dbReference type="AlphaFoldDB" id="A0A438BGH5"/>
<dbReference type="Proteomes" id="UP000286208">
    <property type="component" value="Unassembled WGS sequence"/>
</dbReference>
<keyword evidence="7" id="KW-1185">Reference proteome</keyword>
<evidence type="ECO:0000313" key="6">
    <source>
        <dbReference type="EMBL" id="RVW10138.1"/>
    </source>
</evidence>
<feature type="transmembrane region" description="Helical" evidence="5">
    <location>
        <begin position="89"/>
        <end position="111"/>
    </location>
</feature>
<proteinExistence type="predicted"/>
<name>A0A438BGH5_9NOCA</name>
<evidence type="ECO:0000313" key="7">
    <source>
        <dbReference type="Proteomes" id="UP000286208"/>
    </source>
</evidence>
<evidence type="ECO:0000256" key="5">
    <source>
        <dbReference type="SAM" id="Phobius"/>
    </source>
</evidence>
<keyword evidence="3 5" id="KW-1133">Transmembrane helix</keyword>
<dbReference type="EMBL" id="RKLP01000003">
    <property type="protein sequence ID" value="RVW10138.1"/>
    <property type="molecule type" value="Genomic_DNA"/>
</dbReference>
<comment type="subcellular location">
    <subcellularLocation>
        <location evidence="1">Membrane</location>
    </subcellularLocation>
</comment>
<comment type="caution">
    <text evidence="6">The sequence shown here is derived from an EMBL/GenBank/DDBJ whole genome shotgun (WGS) entry which is preliminary data.</text>
</comment>
<dbReference type="Pfam" id="PF04505">
    <property type="entry name" value="CD225"/>
    <property type="match status" value="1"/>
</dbReference>
<dbReference type="RefSeq" id="WP_127915524.1">
    <property type="nucleotide sequence ID" value="NZ_RKLP01000003.1"/>
</dbReference>
<keyword evidence="4 5" id="KW-0472">Membrane</keyword>
<evidence type="ECO:0000256" key="1">
    <source>
        <dbReference type="ARBA" id="ARBA00004370"/>
    </source>
</evidence>
<reference evidence="6 7" key="1">
    <citation type="submission" date="2018-11" db="EMBL/GenBank/DDBJ databases">
        <title>Rhodococcus spongicola sp. nov. and Rhodococcus xishaensis sp. nov. from marine sponges.</title>
        <authorList>
            <person name="Li L."/>
            <person name="Lin H.W."/>
        </authorList>
    </citation>
    <scope>NUCLEOTIDE SEQUENCE [LARGE SCALE GENOMIC DNA]</scope>
    <source>
        <strain evidence="6 7">CCTCC AB2014297</strain>
    </source>
</reference>
<dbReference type="OrthoDB" id="4775437at2"/>
<protein>
    <submittedName>
        <fullName evidence="6">CD225/dispanin family protein</fullName>
    </submittedName>
</protein>
<dbReference type="InterPro" id="IPR007593">
    <property type="entry name" value="CD225/Dispanin_fam"/>
</dbReference>
<sequence length="134" mass="14491">MYPNYDPAASAPAPQYGAPTQLLQSQQQAQAQPPKSNIGWAVAALIFFWPLAFSAFTHATNVYPLWVAGDHAGAQHAAERAKKLGMVSLIAWAVSCVLLVVFYVVVIRWAISSAVEIPASTYTPYTVPTTTRGR</sequence>
<evidence type="ECO:0000256" key="3">
    <source>
        <dbReference type="ARBA" id="ARBA00022989"/>
    </source>
</evidence>
<feature type="transmembrane region" description="Helical" evidence="5">
    <location>
        <begin position="38"/>
        <end position="56"/>
    </location>
</feature>